<proteinExistence type="predicted"/>
<evidence type="ECO:0000313" key="2">
    <source>
        <dbReference type="Proteomes" id="UP000299102"/>
    </source>
</evidence>
<organism evidence="1 2">
    <name type="scientific">Eumeta variegata</name>
    <name type="common">Bagworm moth</name>
    <name type="synonym">Eumeta japonica</name>
    <dbReference type="NCBI Taxonomy" id="151549"/>
    <lineage>
        <taxon>Eukaryota</taxon>
        <taxon>Metazoa</taxon>
        <taxon>Ecdysozoa</taxon>
        <taxon>Arthropoda</taxon>
        <taxon>Hexapoda</taxon>
        <taxon>Insecta</taxon>
        <taxon>Pterygota</taxon>
        <taxon>Neoptera</taxon>
        <taxon>Endopterygota</taxon>
        <taxon>Lepidoptera</taxon>
        <taxon>Glossata</taxon>
        <taxon>Ditrysia</taxon>
        <taxon>Tineoidea</taxon>
        <taxon>Psychidae</taxon>
        <taxon>Oiketicinae</taxon>
        <taxon>Eumeta</taxon>
    </lineage>
</organism>
<dbReference type="Proteomes" id="UP000299102">
    <property type="component" value="Unassembled WGS sequence"/>
</dbReference>
<keyword evidence="2" id="KW-1185">Reference proteome</keyword>
<name>A0A4C1UHW3_EUMVA</name>
<gene>
    <name evidence="1" type="ORF">EVAR_20032_1</name>
</gene>
<dbReference type="AlphaFoldDB" id="A0A4C1UHW3"/>
<sequence>MKRDRVTSTDRERSGHLLAAVTEENVLIMNNLFEENRRITYDIGHILQFESENARNVSVAYSGKEKNFTMDAAKFTTGSEADLGRMEP</sequence>
<accession>A0A4C1UHW3</accession>
<comment type="caution">
    <text evidence="1">The sequence shown here is derived from an EMBL/GenBank/DDBJ whole genome shotgun (WGS) entry which is preliminary data.</text>
</comment>
<reference evidence="1 2" key="1">
    <citation type="journal article" date="2019" name="Commun. Biol.">
        <title>The bagworm genome reveals a unique fibroin gene that provides high tensile strength.</title>
        <authorList>
            <person name="Kono N."/>
            <person name="Nakamura H."/>
            <person name="Ohtoshi R."/>
            <person name="Tomita M."/>
            <person name="Numata K."/>
            <person name="Arakawa K."/>
        </authorList>
    </citation>
    <scope>NUCLEOTIDE SEQUENCE [LARGE SCALE GENOMIC DNA]</scope>
</reference>
<dbReference type="EMBL" id="BGZK01000175">
    <property type="protein sequence ID" value="GBP26018.1"/>
    <property type="molecule type" value="Genomic_DNA"/>
</dbReference>
<protein>
    <submittedName>
        <fullName evidence="1">Uncharacterized protein</fullName>
    </submittedName>
</protein>
<evidence type="ECO:0000313" key="1">
    <source>
        <dbReference type="EMBL" id="GBP26018.1"/>
    </source>
</evidence>